<dbReference type="EMBL" id="BSNC01000003">
    <property type="protein sequence ID" value="GLP95683.1"/>
    <property type="molecule type" value="Genomic_DNA"/>
</dbReference>
<reference evidence="1" key="2">
    <citation type="submission" date="2023-01" db="EMBL/GenBank/DDBJ databases">
        <title>Draft genome sequence of Paraferrimonas sedimenticola strain NBRC 101628.</title>
        <authorList>
            <person name="Sun Q."/>
            <person name="Mori K."/>
        </authorList>
    </citation>
    <scope>NUCLEOTIDE SEQUENCE</scope>
    <source>
        <strain evidence="1">NBRC 101628</strain>
    </source>
</reference>
<evidence type="ECO:0000313" key="1">
    <source>
        <dbReference type="EMBL" id="GLP95683.1"/>
    </source>
</evidence>
<protein>
    <recommendedName>
        <fullName evidence="3">DUF2947 domain-containing protein</fullName>
    </recommendedName>
</protein>
<keyword evidence="2" id="KW-1185">Reference proteome</keyword>
<evidence type="ECO:0008006" key="3">
    <source>
        <dbReference type="Google" id="ProtNLM"/>
    </source>
</evidence>
<gene>
    <name evidence="1" type="ORF">GCM10007895_09890</name>
</gene>
<reference evidence="1" key="1">
    <citation type="journal article" date="2014" name="Int. J. Syst. Evol. Microbiol.">
        <title>Complete genome sequence of Corynebacterium casei LMG S-19264T (=DSM 44701T), isolated from a smear-ripened cheese.</title>
        <authorList>
            <consortium name="US DOE Joint Genome Institute (JGI-PGF)"/>
            <person name="Walter F."/>
            <person name="Albersmeier A."/>
            <person name="Kalinowski J."/>
            <person name="Ruckert C."/>
        </authorList>
    </citation>
    <scope>NUCLEOTIDE SEQUENCE</scope>
    <source>
        <strain evidence="1">NBRC 101628</strain>
    </source>
</reference>
<sequence length="158" mass="18479">MSPYIALTEFKNAWMFRREDLPVSDNDAEAIRPMTEPRAAQLWKQAVSTQVDHPDFFKKGDWAFAVETWGESGDWESVWDSDQTQLPEELIAHLDWDDNTLVYYCVDQRTVLETRWGVFKRTWKCFLFMDDGALLVGKKRNQVVQFLSNGSYRLGDKS</sequence>
<dbReference type="AlphaFoldDB" id="A0AA37W0N9"/>
<comment type="caution">
    <text evidence="1">The sequence shown here is derived from an EMBL/GenBank/DDBJ whole genome shotgun (WGS) entry which is preliminary data.</text>
</comment>
<proteinExistence type="predicted"/>
<name>A0AA37W0N9_9GAMM</name>
<dbReference type="InterPro" id="IPR021334">
    <property type="entry name" value="DUF2947"/>
</dbReference>
<organism evidence="1 2">
    <name type="scientific">Paraferrimonas sedimenticola</name>
    <dbReference type="NCBI Taxonomy" id="375674"/>
    <lineage>
        <taxon>Bacteria</taxon>
        <taxon>Pseudomonadati</taxon>
        <taxon>Pseudomonadota</taxon>
        <taxon>Gammaproteobacteria</taxon>
        <taxon>Alteromonadales</taxon>
        <taxon>Ferrimonadaceae</taxon>
        <taxon>Paraferrimonas</taxon>
    </lineage>
</organism>
<evidence type="ECO:0000313" key="2">
    <source>
        <dbReference type="Proteomes" id="UP001161422"/>
    </source>
</evidence>
<dbReference type="Pfam" id="PF11163">
    <property type="entry name" value="DUF2947"/>
    <property type="match status" value="1"/>
</dbReference>
<dbReference type="RefSeq" id="WP_095505673.1">
    <property type="nucleotide sequence ID" value="NZ_BSNC01000003.1"/>
</dbReference>
<accession>A0AA37W0N9</accession>
<dbReference type="Proteomes" id="UP001161422">
    <property type="component" value="Unassembled WGS sequence"/>
</dbReference>